<organism evidence="4 5">
    <name type="scientific">Nonomuraea longicatena</name>
    <dbReference type="NCBI Taxonomy" id="83682"/>
    <lineage>
        <taxon>Bacteria</taxon>
        <taxon>Bacillati</taxon>
        <taxon>Actinomycetota</taxon>
        <taxon>Actinomycetes</taxon>
        <taxon>Streptosporangiales</taxon>
        <taxon>Streptosporangiaceae</taxon>
        <taxon>Nonomuraea</taxon>
    </lineage>
</organism>
<feature type="transmembrane region" description="Helical" evidence="1">
    <location>
        <begin position="171"/>
        <end position="195"/>
    </location>
</feature>
<feature type="transmembrane region" description="Helical" evidence="1">
    <location>
        <begin position="141"/>
        <end position="164"/>
    </location>
</feature>
<dbReference type="InterPro" id="IPR005330">
    <property type="entry name" value="MHYT_dom"/>
</dbReference>
<dbReference type="PROSITE" id="PS50924">
    <property type="entry name" value="MHYT"/>
    <property type="match status" value="1"/>
</dbReference>
<keyword evidence="1" id="KW-1133">Transmembrane helix</keyword>
<comment type="caution">
    <text evidence="4">The sequence shown here is derived from an EMBL/GenBank/DDBJ whole genome shotgun (WGS) entry which is preliminary data.</text>
</comment>
<feature type="transmembrane region" description="Helical" evidence="1">
    <location>
        <begin position="110"/>
        <end position="129"/>
    </location>
</feature>
<accession>A0ABN1PQU2</accession>
<feature type="domain" description="MHYT" evidence="3">
    <location>
        <begin position="9"/>
        <end position="199"/>
    </location>
</feature>
<dbReference type="RefSeq" id="WP_343951135.1">
    <property type="nucleotide sequence ID" value="NZ_BAAAHQ010000017.1"/>
</dbReference>
<feature type="compositionally biased region" description="Basic and acidic residues" evidence="2">
    <location>
        <begin position="244"/>
        <end position="258"/>
    </location>
</feature>
<keyword evidence="1" id="KW-0812">Transmembrane</keyword>
<keyword evidence="5" id="KW-1185">Reference proteome</keyword>
<keyword evidence="1" id="KW-0472">Membrane</keyword>
<name>A0ABN1PQU2_9ACTN</name>
<evidence type="ECO:0000256" key="1">
    <source>
        <dbReference type="PROSITE-ProRule" id="PRU00244"/>
    </source>
</evidence>
<dbReference type="PANTHER" id="PTHR35152:SF1">
    <property type="entry name" value="DOMAIN SIGNALLING PROTEIN, PUTATIVE (AFU_ORTHOLOGUE AFUA_5G11310)-RELATED"/>
    <property type="match status" value="1"/>
</dbReference>
<protein>
    <submittedName>
        <fullName evidence="4">MHYT domain-containing protein</fullName>
    </submittedName>
</protein>
<reference evidence="4 5" key="1">
    <citation type="journal article" date="2019" name="Int. J. Syst. Evol. Microbiol.">
        <title>The Global Catalogue of Microorganisms (GCM) 10K type strain sequencing project: providing services to taxonomists for standard genome sequencing and annotation.</title>
        <authorList>
            <consortium name="The Broad Institute Genomics Platform"/>
            <consortium name="The Broad Institute Genome Sequencing Center for Infectious Disease"/>
            <person name="Wu L."/>
            <person name="Ma J."/>
        </authorList>
    </citation>
    <scope>NUCLEOTIDE SEQUENCE [LARGE SCALE GENOMIC DNA]</scope>
    <source>
        <strain evidence="4 5">JCM 11136</strain>
    </source>
</reference>
<feature type="transmembrane region" description="Helical" evidence="1">
    <location>
        <begin position="44"/>
        <end position="65"/>
    </location>
</feature>
<gene>
    <name evidence="4" type="ORF">GCM10009560_37110</name>
</gene>
<evidence type="ECO:0000259" key="3">
    <source>
        <dbReference type="PROSITE" id="PS50924"/>
    </source>
</evidence>
<feature type="transmembrane region" description="Helical" evidence="1">
    <location>
        <begin position="85"/>
        <end position="103"/>
    </location>
</feature>
<sequence length="282" mass="28862">MSSIDHFSCGLLTPTLAYMMSSVGSMLGLLLTSRARLVGGREGAFWLVGAAFAIGGTGIWTMHFIAMMGFDVHGAPIRYDVPKTVASALLAVAVVGAGLFLASHGGGRPSALLGGGVLAGLGVAGMHYLGMAAMNMSAHVLYDPGVVALSVAIAVVAATVALWFTVRVRGAWPIGGAALLMGVAVTGMHYTGMFAMSVELLPGTAEVAGSRAIDFLLPLIVGISVVTVGLLLLVILSPSEKELSGEHARRAVPGERLPEPGLFASHAAGNRPRAAHEARETP</sequence>
<evidence type="ECO:0000313" key="5">
    <source>
        <dbReference type="Proteomes" id="UP001501578"/>
    </source>
</evidence>
<evidence type="ECO:0000256" key="2">
    <source>
        <dbReference type="SAM" id="MobiDB-lite"/>
    </source>
</evidence>
<dbReference type="EMBL" id="BAAAHQ010000017">
    <property type="protein sequence ID" value="GAA0931842.1"/>
    <property type="molecule type" value="Genomic_DNA"/>
</dbReference>
<feature type="region of interest" description="Disordered" evidence="2">
    <location>
        <begin position="244"/>
        <end position="282"/>
    </location>
</feature>
<evidence type="ECO:0000313" key="4">
    <source>
        <dbReference type="EMBL" id="GAA0931842.1"/>
    </source>
</evidence>
<dbReference type="PANTHER" id="PTHR35152">
    <property type="entry name" value="DOMAIN SIGNALLING PROTEIN, PUTATIVE (AFU_ORTHOLOGUE AFUA_5G11310)-RELATED"/>
    <property type="match status" value="1"/>
</dbReference>
<feature type="transmembrane region" description="Helical" evidence="1">
    <location>
        <begin position="215"/>
        <end position="236"/>
    </location>
</feature>
<dbReference type="Proteomes" id="UP001501578">
    <property type="component" value="Unassembled WGS sequence"/>
</dbReference>
<dbReference type="Pfam" id="PF03707">
    <property type="entry name" value="MHYT"/>
    <property type="match status" value="3"/>
</dbReference>
<proteinExistence type="predicted"/>
<feature type="transmembrane region" description="Helical" evidence="1">
    <location>
        <begin position="12"/>
        <end position="32"/>
    </location>
</feature>